<dbReference type="Pfam" id="PF03372">
    <property type="entry name" value="Exo_endo_phos"/>
    <property type="match status" value="1"/>
</dbReference>
<dbReference type="InterPro" id="IPR027124">
    <property type="entry name" value="Swc5/CFDP1/2"/>
</dbReference>
<keyword evidence="1" id="KW-0175">Coiled coil</keyword>
<dbReference type="PANTHER" id="PTHR23227:SF67">
    <property type="entry name" value="CRANIOFACIAL DEVELOPMENT PROTEIN 2-LIKE"/>
    <property type="match status" value="1"/>
</dbReference>
<evidence type="ECO:0000313" key="4">
    <source>
        <dbReference type="Proteomes" id="UP000504629"/>
    </source>
</evidence>
<dbReference type="OrthoDB" id="410104at2759"/>
<dbReference type="AlphaFoldDB" id="A0A6J2JX53"/>
<dbReference type="Proteomes" id="UP000504629">
    <property type="component" value="Unplaced"/>
</dbReference>
<feature type="coiled-coil region" evidence="1">
    <location>
        <begin position="1"/>
        <end position="28"/>
    </location>
</feature>
<keyword evidence="4" id="KW-1185">Reference proteome</keyword>
<evidence type="ECO:0000313" key="5">
    <source>
        <dbReference type="RefSeq" id="XP_028033432.1"/>
    </source>
</evidence>
<dbReference type="SUPFAM" id="SSF56219">
    <property type="entry name" value="DNase I-like"/>
    <property type="match status" value="1"/>
</dbReference>
<evidence type="ECO:0000259" key="3">
    <source>
        <dbReference type="Pfam" id="PF03372"/>
    </source>
</evidence>
<sequence length="550" mass="65298">MEEIKKLLEKMQQEIRQSKMEMLEMKEEIKTTIINSLNEKFSNFEAKQDHFETKIQQQSTAIKNFERYIRRKNLILFGVEEQEKSYDELENTIINLINTHFNFQYNNYSIEEVRRLGKKKDTIRPIKITFSTMGLKIKILKNKKLLENTTYYLKEDYPLDILNKRKELLEQLRKEKQLGNKAYLSYDKLIIIKDKEQQPPLSHKNKRNLSEKPELLHASNQIPRTLMRTRSHSQTKNKINKTNKQITLNKFEANTKHLPNPVGHRGVRDHHPPNPLLNKNKRNKKVFISTLNTRTLKTQDRLNELDHALKQINWDIIGLSEVRRSNEQIQEYDDYILYYKNEIPGLYGVGFLVKKYLKENILEFIGISDRISVLNVKLPHHKNKLNISIVQVYAPTENAEEQTKDLFYESLRQTMETIHNTVIIIGDFNSQIGKRESNENNCLGPYTYGKRNKNGHRLMDFVQEFNLNVMNSYFNKKPNKKWTWISPLGNIRNEIDYIITNKPKFFINIEIINRLDFNTDHRMVRGTITASLKNQPRKHLKSRPQEDDIS</sequence>
<evidence type="ECO:0000256" key="2">
    <source>
        <dbReference type="SAM" id="MobiDB-lite"/>
    </source>
</evidence>
<feature type="compositionally biased region" description="Basic residues" evidence="2">
    <location>
        <begin position="227"/>
        <end position="238"/>
    </location>
</feature>
<dbReference type="InterPro" id="IPR036691">
    <property type="entry name" value="Endo/exonu/phosph_ase_sf"/>
</dbReference>
<proteinExistence type="predicted"/>
<feature type="region of interest" description="Disordered" evidence="2">
    <location>
        <begin position="197"/>
        <end position="238"/>
    </location>
</feature>
<dbReference type="GO" id="GO:0003824">
    <property type="term" value="F:catalytic activity"/>
    <property type="evidence" value="ECO:0007669"/>
    <property type="project" value="InterPro"/>
</dbReference>
<evidence type="ECO:0000256" key="1">
    <source>
        <dbReference type="SAM" id="Coils"/>
    </source>
</evidence>
<dbReference type="RefSeq" id="XP_028033432.1">
    <property type="nucleotide sequence ID" value="XM_028177631.1"/>
</dbReference>
<accession>A0A6J2JX53</accession>
<feature type="domain" description="Endonuclease/exonuclease/phosphatase" evidence="3">
    <location>
        <begin position="290"/>
        <end position="518"/>
    </location>
</feature>
<dbReference type="Gene3D" id="3.60.10.10">
    <property type="entry name" value="Endonuclease/exonuclease/phosphatase"/>
    <property type="match status" value="1"/>
</dbReference>
<name>A0A6J2JX53_BOMMA</name>
<feature type="region of interest" description="Disordered" evidence="2">
    <location>
        <begin position="258"/>
        <end position="279"/>
    </location>
</feature>
<dbReference type="KEGG" id="bman:114245458"/>
<dbReference type="Gene3D" id="3.30.70.1820">
    <property type="entry name" value="L1 transposable element, RRM domain"/>
    <property type="match status" value="1"/>
</dbReference>
<dbReference type="InterPro" id="IPR005135">
    <property type="entry name" value="Endo/exonuclease/phosphatase"/>
</dbReference>
<organism evidence="4 5">
    <name type="scientific">Bombyx mandarina</name>
    <name type="common">Wild silk moth</name>
    <name type="synonym">Wild silkworm</name>
    <dbReference type="NCBI Taxonomy" id="7092"/>
    <lineage>
        <taxon>Eukaryota</taxon>
        <taxon>Metazoa</taxon>
        <taxon>Ecdysozoa</taxon>
        <taxon>Arthropoda</taxon>
        <taxon>Hexapoda</taxon>
        <taxon>Insecta</taxon>
        <taxon>Pterygota</taxon>
        <taxon>Neoptera</taxon>
        <taxon>Endopterygota</taxon>
        <taxon>Lepidoptera</taxon>
        <taxon>Glossata</taxon>
        <taxon>Ditrysia</taxon>
        <taxon>Bombycoidea</taxon>
        <taxon>Bombycidae</taxon>
        <taxon>Bombycinae</taxon>
        <taxon>Bombyx</taxon>
    </lineage>
</organism>
<dbReference type="PANTHER" id="PTHR23227">
    <property type="entry name" value="BUCENTAUR RELATED"/>
    <property type="match status" value="1"/>
</dbReference>
<reference evidence="5" key="1">
    <citation type="submission" date="2025-08" db="UniProtKB">
        <authorList>
            <consortium name="RefSeq"/>
        </authorList>
    </citation>
    <scope>IDENTIFICATION</scope>
    <source>
        <tissue evidence="5">Silk gland</tissue>
    </source>
</reference>
<dbReference type="CDD" id="cd09076">
    <property type="entry name" value="L1-EN"/>
    <property type="match status" value="1"/>
</dbReference>
<protein>
    <submittedName>
        <fullName evidence="5">Uncharacterized protein LOC114245458</fullName>
    </submittedName>
</protein>
<gene>
    <name evidence="5" type="primary">LOC114245458</name>
</gene>
<dbReference type="GeneID" id="114245458"/>